<keyword evidence="3" id="KW-0813">Transport</keyword>
<keyword evidence="5 8" id="KW-0812">Transmembrane</keyword>
<dbReference type="PANTHER" id="PTHR30472:SF24">
    <property type="entry name" value="FERRIC ENTEROBACTIN TRANSPORT SYSTEM PERMEASE PROTEIN FEPG"/>
    <property type="match status" value="1"/>
</dbReference>
<dbReference type="Pfam" id="PF01032">
    <property type="entry name" value="FecCD"/>
    <property type="match status" value="1"/>
</dbReference>
<comment type="similarity">
    <text evidence="2">Belongs to the binding-protein-dependent transport system permease family. FecCD subfamily.</text>
</comment>
<dbReference type="AlphaFoldDB" id="A0A7W3R877"/>
<feature type="transmembrane region" description="Helical" evidence="8">
    <location>
        <begin position="319"/>
        <end position="340"/>
    </location>
</feature>
<dbReference type="GO" id="GO:0005886">
    <property type="term" value="C:plasma membrane"/>
    <property type="evidence" value="ECO:0007669"/>
    <property type="project" value="UniProtKB-SubCell"/>
</dbReference>
<comment type="caution">
    <text evidence="9">The sequence shown here is derived from an EMBL/GenBank/DDBJ whole genome shotgun (WGS) entry which is preliminary data.</text>
</comment>
<gene>
    <name evidence="9" type="ORF">HNR21_002915</name>
</gene>
<feature type="transmembrane region" description="Helical" evidence="8">
    <location>
        <begin position="162"/>
        <end position="181"/>
    </location>
</feature>
<evidence type="ECO:0000313" key="9">
    <source>
        <dbReference type="EMBL" id="MBA9004033.1"/>
    </source>
</evidence>
<dbReference type="SUPFAM" id="SSF81345">
    <property type="entry name" value="ABC transporter involved in vitamin B12 uptake, BtuC"/>
    <property type="match status" value="1"/>
</dbReference>
<keyword evidence="6 8" id="KW-1133">Transmembrane helix</keyword>
<dbReference type="GO" id="GO:0022857">
    <property type="term" value="F:transmembrane transporter activity"/>
    <property type="evidence" value="ECO:0007669"/>
    <property type="project" value="InterPro"/>
</dbReference>
<feature type="transmembrane region" description="Helical" evidence="8">
    <location>
        <begin position="251"/>
        <end position="272"/>
    </location>
</feature>
<comment type="subcellular location">
    <subcellularLocation>
        <location evidence="1">Cell membrane</location>
        <topology evidence="1">Multi-pass membrane protein</topology>
    </subcellularLocation>
</comment>
<organism evidence="9 10">
    <name type="scientific">Thermomonospora cellulosilytica</name>
    <dbReference type="NCBI Taxonomy" id="1411118"/>
    <lineage>
        <taxon>Bacteria</taxon>
        <taxon>Bacillati</taxon>
        <taxon>Actinomycetota</taxon>
        <taxon>Actinomycetes</taxon>
        <taxon>Streptosporangiales</taxon>
        <taxon>Thermomonosporaceae</taxon>
        <taxon>Thermomonospora</taxon>
    </lineage>
</organism>
<keyword evidence="4" id="KW-1003">Cell membrane</keyword>
<evidence type="ECO:0000256" key="5">
    <source>
        <dbReference type="ARBA" id="ARBA00022692"/>
    </source>
</evidence>
<feature type="transmembrane region" description="Helical" evidence="8">
    <location>
        <begin position="206"/>
        <end position="224"/>
    </location>
</feature>
<feature type="transmembrane region" description="Helical" evidence="8">
    <location>
        <begin position="292"/>
        <end position="310"/>
    </location>
</feature>
<keyword evidence="7 8" id="KW-0472">Membrane</keyword>
<evidence type="ECO:0000256" key="8">
    <source>
        <dbReference type="SAM" id="Phobius"/>
    </source>
</evidence>
<dbReference type="PANTHER" id="PTHR30472">
    <property type="entry name" value="FERRIC ENTEROBACTIN TRANSPORT SYSTEM PERMEASE PROTEIN"/>
    <property type="match status" value="1"/>
</dbReference>
<evidence type="ECO:0000256" key="1">
    <source>
        <dbReference type="ARBA" id="ARBA00004651"/>
    </source>
</evidence>
<dbReference type="EMBL" id="JACJII010000001">
    <property type="protein sequence ID" value="MBA9004033.1"/>
    <property type="molecule type" value="Genomic_DNA"/>
</dbReference>
<evidence type="ECO:0000256" key="4">
    <source>
        <dbReference type="ARBA" id="ARBA00022475"/>
    </source>
</evidence>
<evidence type="ECO:0000313" key="10">
    <source>
        <dbReference type="Proteomes" id="UP000539313"/>
    </source>
</evidence>
<name>A0A7W3R877_9ACTN</name>
<evidence type="ECO:0000256" key="7">
    <source>
        <dbReference type="ARBA" id="ARBA00023136"/>
    </source>
</evidence>
<feature type="transmembrane region" description="Helical" evidence="8">
    <location>
        <begin position="80"/>
        <end position="99"/>
    </location>
</feature>
<dbReference type="GO" id="GO:0033214">
    <property type="term" value="P:siderophore-iron import into cell"/>
    <property type="evidence" value="ECO:0007669"/>
    <property type="project" value="TreeGrafter"/>
</dbReference>
<feature type="transmembrane region" description="Helical" evidence="8">
    <location>
        <begin position="108"/>
        <end position="126"/>
    </location>
</feature>
<evidence type="ECO:0000256" key="3">
    <source>
        <dbReference type="ARBA" id="ARBA00022448"/>
    </source>
</evidence>
<evidence type="ECO:0000256" key="2">
    <source>
        <dbReference type="ARBA" id="ARBA00007935"/>
    </source>
</evidence>
<accession>A0A7W3R877</accession>
<evidence type="ECO:0000256" key="6">
    <source>
        <dbReference type="ARBA" id="ARBA00022989"/>
    </source>
</evidence>
<feature type="transmembrane region" description="Helical" evidence="8">
    <location>
        <begin position="21"/>
        <end position="42"/>
    </location>
</feature>
<feature type="transmembrane region" description="Helical" evidence="8">
    <location>
        <begin position="132"/>
        <end position="153"/>
    </location>
</feature>
<dbReference type="Gene3D" id="1.10.3470.10">
    <property type="entry name" value="ABC transporter involved in vitamin B12 uptake, BtuC"/>
    <property type="match status" value="1"/>
</dbReference>
<dbReference type="InterPro" id="IPR000522">
    <property type="entry name" value="ABC_transptr_permease_BtuC"/>
</dbReference>
<dbReference type="InterPro" id="IPR037294">
    <property type="entry name" value="ABC_BtuC-like"/>
</dbReference>
<sequence length="346" mass="34663">MITAPEAAVRTVARTRGRGAARVRAVSAVLALAALAMFGLSLCVGDYPIPPGELIASLTARGTPAVDYVVHRLRLPRAELAVLVGAAFGLAGAIFQQVVRNPLASPDVIGVTSGASAGAIALIVLAGASGPLLPVGALAGALLTAASIYLLAWRRGVTGHRLALVGIGVAAGLNGVVSFLLTRTDVKVAAEGLLWLTGSLYGRADHVAPLAAAMAVLVPAAFLLGRSLRALQLGDDPARGLGVDAERRRRALLLVGVALTGVATAAAGPIAFVAFVSGPIAARLTRGGGPGLLPAALVGVLVTLTADFAAQHLIPGTRLTVGVVTGAVGAPYLLWLLAVADRGGHR</sequence>
<protein>
    <submittedName>
        <fullName evidence="9">Iron complex transport system permease protein</fullName>
    </submittedName>
</protein>
<keyword evidence="10" id="KW-1185">Reference proteome</keyword>
<dbReference type="RefSeq" id="WP_220500161.1">
    <property type="nucleotide sequence ID" value="NZ_JACJII010000001.1"/>
</dbReference>
<reference evidence="9 10" key="1">
    <citation type="submission" date="2020-08" db="EMBL/GenBank/DDBJ databases">
        <title>Sequencing the genomes of 1000 actinobacteria strains.</title>
        <authorList>
            <person name="Klenk H.-P."/>
        </authorList>
    </citation>
    <scope>NUCLEOTIDE SEQUENCE [LARGE SCALE GENOMIC DNA]</scope>
    <source>
        <strain evidence="9 10">DSM 45823</strain>
    </source>
</reference>
<proteinExistence type="inferred from homology"/>
<dbReference type="Proteomes" id="UP000539313">
    <property type="component" value="Unassembled WGS sequence"/>
</dbReference>
<dbReference type="CDD" id="cd06550">
    <property type="entry name" value="TM_ABC_iron-siderophores_like"/>
    <property type="match status" value="1"/>
</dbReference>